<dbReference type="InterPro" id="IPR013425">
    <property type="entry name" value="Autotrns_rpt"/>
</dbReference>
<dbReference type="Gene3D" id="2.160.20.20">
    <property type="match status" value="2"/>
</dbReference>
<dbReference type="InterPro" id="IPR006315">
    <property type="entry name" value="OM_autotransptr_brl_dom"/>
</dbReference>
<dbReference type="Pfam" id="PF12951">
    <property type="entry name" value="PATR"/>
    <property type="match status" value="8"/>
</dbReference>
<keyword evidence="4" id="KW-1185">Reference proteome</keyword>
<sequence>MLLGTVSTLGFVQEAQAASDTQAISGSFTGTTVNQVYDGPVSVDGLLTLKNGAKLTAPSMIAGPGPDGSALVTVTGSGSALSTSGNLIVGAAPEAYIGTTLTMASGGAVTAGNIIAGQGDGTLGTLNVTANNSGDTTRLTTNNLFLGTEGGNAALNVTGQGTGVATVHVDGQLVVGKPDAIDGLGANTVYIAGGGVLEVGGTNGIQVSGSKSDYTFTLAGGILRAIGADLTTDANITLGRTTGTSILDTGSFDMRLSGTVTGSSNLTKTGSGTLTMTGDTQYAHGVGSPPNTFIREGMLAASPLSLRGVGTIQNDSTLLIDRALYTGSLTTWPDMVFNTITGTGQLVKVGSATVTLTTDNSYTGATVVREGVLQLGTGGKTGSIGKTSGIELLDPSSNLTVYHGNDLTIASPITGVGSVTQKGTGSLTLAAANSYTGGTQVQAGTLTGTTQSFGSGAIGTASGTTLSLNQSTDGVLANLVSGDGQLVKQGSGNVTLAAANSYTGGTQVQAGTLRGATQSFGNGAIGTASGTTLSLNQSTDGVLANTVSGDGQLVKQGSGNVTLAAANSYTGGTQIQAGTLTGTTQSFGSGAIGATAGATLSLNQSADDVLANTVSGNGQLVKQGSSNVTLAGANNYTGGTQIQAGTLTGTTQSFGSGAIGTASGTTLSLDQSTDGVLANMVSGDGQLVKQGSGTVTLTGFNSYTGGTSLQMGTLAGSAQGFGTGAVDAAAGTSLLINSGGTFHNSLVGEGRFVKVGQGALSYTGNGAAFTGNTDVRQGTLSVDGDLQHSTVTVENTAALSGTGLIGNAVVQGVFAPGSGAFDALHVAGNVSMQGGSTLAVNVGSDLQSSQALVAGAFAIAPGATLAVTAQDGAALSVGQHYTLVQAQGGVTGQFAQYDQTGLVNTHSLLLMTQPAYTADEVQLVLTRNTSRSFGYGSATRNQKAAGYGLDGLAVTAGGLALTDTVAGLSDQQRYRALNTLSGEINASAKAAMINDAFYIRDAALNRLDCADDVLRQTGVDQKSGACRTTDGHRLSVWGTVYGAKGQNSGTASAARLSNSSVGWIMGADTRLGEWRVGGLLAYGRSMFSSGEGRNASGHSNNATLGAYGGTDWRVGGLTPDARVTLKLGADYTWNVMDIRRTVQMPSYQSRTNSSPLGGTGQVYGESGYRIVLKAARTPVELEPFVRMTYLNYQADGFHEHGGAALKVQGMDQSLGYSTFGLKAATSLRWGSMVVMPNTMLAYRHTFGMTNTTARENFAGLQGYSMDVAGTPIATDAAVLKAGLSAKLADRVNVSVDYIGQYGNHLTTSGGSGTVSYRW</sequence>
<accession>A0ABQ0QAH2</accession>
<keyword evidence="1" id="KW-0732">Signal</keyword>
<dbReference type="InterPro" id="IPR011050">
    <property type="entry name" value="Pectin_lyase_fold/virulence"/>
</dbReference>
<dbReference type="Pfam" id="PF03797">
    <property type="entry name" value="Autotransporter"/>
    <property type="match status" value="1"/>
</dbReference>
<dbReference type="NCBIfam" id="TIGR02601">
    <property type="entry name" value="autotrns_rpt"/>
    <property type="match status" value="6"/>
</dbReference>
<dbReference type="PANTHER" id="PTHR35037:SF3">
    <property type="entry name" value="C-TERMINAL REGION OF AIDA-LIKE PROTEIN"/>
    <property type="match status" value="1"/>
</dbReference>
<dbReference type="InterPro" id="IPR036709">
    <property type="entry name" value="Autotransporte_beta_dom_sf"/>
</dbReference>
<dbReference type="Proteomes" id="UP001061070">
    <property type="component" value="Unassembled WGS sequence"/>
</dbReference>
<dbReference type="SUPFAM" id="SSF103515">
    <property type="entry name" value="Autotransporter"/>
    <property type="match status" value="1"/>
</dbReference>
<dbReference type="InterPro" id="IPR012332">
    <property type="entry name" value="Autotransporter_pectin_lyase_C"/>
</dbReference>
<dbReference type="PANTHER" id="PTHR35037">
    <property type="entry name" value="C-TERMINAL REGION OF AIDA-LIKE PROTEIN"/>
    <property type="match status" value="1"/>
</dbReference>
<comment type="caution">
    <text evidence="3">The sequence shown here is derived from an EMBL/GenBank/DDBJ whole genome shotgun (WGS) entry which is preliminary data.</text>
</comment>
<dbReference type="SMART" id="SM00869">
    <property type="entry name" value="Autotransporter"/>
    <property type="match status" value="1"/>
</dbReference>
<dbReference type="SUPFAM" id="SSF51126">
    <property type="entry name" value="Pectin lyase-like"/>
    <property type="match status" value="3"/>
</dbReference>
<dbReference type="Gene3D" id="2.40.128.130">
    <property type="entry name" value="Autotransporter beta-domain"/>
    <property type="match status" value="1"/>
</dbReference>
<dbReference type="EMBL" id="BAQW01000005">
    <property type="protein sequence ID" value="GBR10894.1"/>
    <property type="molecule type" value="Genomic_DNA"/>
</dbReference>
<protein>
    <submittedName>
        <fullName evidence="3">Autotransporter YapH</fullName>
    </submittedName>
</protein>
<dbReference type="NCBIfam" id="TIGR01414">
    <property type="entry name" value="autotrans_barl"/>
    <property type="match status" value="1"/>
</dbReference>
<proteinExistence type="predicted"/>
<reference evidence="3" key="1">
    <citation type="submission" date="2013-04" db="EMBL/GenBank/DDBJ databases">
        <title>The genome sequencing project of 58 acetic acid bacteria.</title>
        <authorList>
            <person name="Okamoto-Kainuma A."/>
            <person name="Ishikawa M."/>
            <person name="Umino S."/>
            <person name="Koizumi Y."/>
            <person name="Shiwa Y."/>
            <person name="Yoshikawa H."/>
            <person name="Matsutani M."/>
            <person name="Matsushita K."/>
        </authorList>
    </citation>
    <scope>NUCLEOTIDE SEQUENCE</scope>
    <source>
        <strain evidence="3">NRIC 0228</strain>
    </source>
</reference>
<evidence type="ECO:0000259" key="2">
    <source>
        <dbReference type="PROSITE" id="PS51208"/>
    </source>
</evidence>
<gene>
    <name evidence="3" type="ORF">AA0228_1199</name>
</gene>
<name>A0ABQ0QAH2_9PROT</name>
<dbReference type="PROSITE" id="PS51208">
    <property type="entry name" value="AUTOTRANSPORTER"/>
    <property type="match status" value="1"/>
</dbReference>
<evidence type="ECO:0000313" key="3">
    <source>
        <dbReference type="EMBL" id="GBR10894.1"/>
    </source>
</evidence>
<evidence type="ECO:0000313" key="4">
    <source>
        <dbReference type="Proteomes" id="UP001061070"/>
    </source>
</evidence>
<dbReference type="InterPro" id="IPR051551">
    <property type="entry name" value="Autotransporter_adhesion"/>
</dbReference>
<feature type="domain" description="Autotransporter" evidence="2">
    <location>
        <begin position="1029"/>
        <end position="1318"/>
    </location>
</feature>
<organism evidence="3 4">
    <name type="scientific">Gluconobacter frateurii NRIC 0228</name>
    <dbReference type="NCBI Taxonomy" id="1307946"/>
    <lineage>
        <taxon>Bacteria</taxon>
        <taxon>Pseudomonadati</taxon>
        <taxon>Pseudomonadota</taxon>
        <taxon>Alphaproteobacteria</taxon>
        <taxon>Acetobacterales</taxon>
        <taxon>Acetobacteraceae</taxon>
        <taxon>Gluconobacter</taxon>
    </lineage>
</organism>
<dbReference type="InterPro" id="IPR005546">
    <property type="entry name" value="Autotransporte_beta"/>
</dbReference>
<evidence type="ECO:0000256" key="1">
    <source>
        <dbReference type="ARBA" id="ARBA00022729"/>
    </source>
</evidence>